<accession>A0A7V8LJC1</accession>
<sequence>MSDEWTVVPAPQGITVIDAEGKTFPIIALRIKGSDVIPLYLDSESGRGAPIWGQAVLGMSKAWIPDSVVPYELPDSS</sequence>
<dbReference type="RefSeq" id="WP_043080561.1">
    <property type="nucleotide sequence ID" value="NZ_CP011530.1"/>
</dbReference>
<dbReference type="GeneID" id="45766134"/>
<organism evidence="1 3">
    <name type="scientific">Mycobacteroides immunogenum</name>
    <dbReference type="NCBI Taxonomy" id="83262"/>
    <lineage>
        <taxon>Bacteria</taxon>
        <taxon>Bacillati</taxon>
        <taxon>Actinomycetota</taxon>
        <taxon>Actinomycetes</taxon>
        <taxon>Mycobacteriales</taxon>
        <taxon>Mycobacteriaceae</taxon>
        <taxon>Mycobacteroides</taxon>
    </lineage>
</organism>
<name>A0A7V8LJC1_9MYCO</name>
<proteinExistence type="predicted"/>
<dbReference type="EMBL" id="LJFS01000084">
    <property type="protein sequence ID" value="KPG19730.1"/>
    <property type="molecule type" value="Genomic_DNA"/>
</dbReference>
<dbReference type="Proteomes" id="UP000037843">
    <property type="component" value="Unassembled WGS sequence"/>
</dbReference>
<gene>
    <name evidence="1" type="ORF">AN908_28145</name>
    <name evidence="2" type="ORF">AN912_30265</name>
</gene>
<comment type="caution">
    <text evidence="1">The sequence shown here is derived from an EMBL/GenBank/DDBJ whole genome shotgun (WGS) entry which is preliminary data.</text>
</comment>
<dbReference type="AlphaFoldDB" id="A0A7V8LJC1"/>
<dbReference type="EMBL" id="LJFO01000034">
    <property type="protein sequence ID" value="KPG02305.1"/>
    <property type="molecule type" value="Genomic_DNA"/>
</dbReference>
<reference evidence="3 4" key="1">
    <citation type="submission" date="2015-09" db="EMBL/GenBank/DDBJ databases">
        <title>Genome Sequences of Mycobacterium immunogenum Isolates, Recuperated from a Chloraminated Drinking Water Distribution System Simulator Subjected to Episodes of Nitrification.</title>
        <authorList>
            <person name="Gomez-Alvarez V."/>
            <person name="Revetta R.P."/>
        </authorList>
    </citation>
    <scope>NUCLEOTIDE SEQUENCE [LARGE SCALE GENOMIC DNA]</scope>
    <source>
        <strain evidence="1 3">H008</strain>
        <strain evidence="2 4">H076</strain>
    </source>
</reference>
<evidence type="ECO:0000313" key="1">
    <source>
        <dbReference type="EMBL" id="KPG02305.1"/>
    </source>
</evidence>
<dbReference type="KEGG" id="miz:BAB75_19945"/>
<evidence type="ECO:0000313" key="3">
    <source>
        <dbReference type="Proteomes" id="UP000037843"/>
    </source>
</evidence>
<keyword evidence="4" id="KW-1185">Reference proteome</keyword>
<evidence type="ECO:0000313" key="2">
    <source>
        <dbReference type="EMBL" id="KPG19730.1"/>
    </source>
</evidence>
<evidence type="ECO:0000313" key="4">
    <source>
        <dbReference type="Proteomes" id="UP000037962"/>
    </source>
</evidence>
<protein>
    <submittedName>
        <fullName evidence="1">Uncharacterized protein</fullName>
    </submittedName>
</protein>
<dbReference type="Proteomes" id="UP000037962">
    <property type="component" value="Unassembled WGS sequence"/>
</dbReference>